<evidence type="ECO:0000313" key="2">
    <source>
        <dbReference type="Proteomes" id="UP001085076"/>
    </source>
</evidence>
<proteinExistence type="predicted"/>
<comment type="caution">
    <text evidence="1">The sequence shown here is derived from an EMBL/GenBank/DDBJ whole genome shotgun (WGS) entry which is preliminary data.</text>
</comment>
<organism evidence="1 2">
    <name type="scientific">Dioscorea zingiberensis</name>
    <dbReference type="NCBI Taxonomy" id="325984"/>
    <lineage>
        <taxon>Eukaryota</taxon>
        <taxon>Viridiplantae</taxon>
        <taxon>Streptophyta</taxon>
        <taxon>Embryophyta</taxon>
        <taxon>Tracheophyta</taxon>
        <taxon>Spermatophyta</taxon>
        <taxon>Magnoliopsida</taxon>
        <taxon>Liliopsida</taxon>
        <taxon>Dioscoreales</taxon>
        <taxon>Dioscoreaceae</taxon>
        <taxon>Dioscorea</taxon>
    </lineage>
</organism>
<dbReference type="AlphaFoldDB" id="A0A9D5CAF8"/>
<sequence length="364" mass="42546">MKRKSKNSSEWERPKKKGEKCAVATRCSISDMYSLMEVLKADDTKKKILEQTIFKPYTDLPKRFISLGFVQALIENFDESTESFKIGNSRISFCVEEVQRCLGLPYFGKPVEVGTKRKPPMFLHKYFPQLKLHELRRTKVIELLREFKTEGDEWEEDFLKLCILYMFNVYFFANNDSAMSFWPLKYMDSMDDFWRRGWGQAIYKYLLHSLKSIAKAQNDSETYKHIYLKGCVPLLEALALERLELRCSRNDLTSKVLILRYNKSDTRSLHKLREELRNFPASKITSCENCNSAAAECLDMIDSRKKCVNASDKCLEESAHLYNKQRCLDLLVDGMKAEFQLFWENACADVVKMLPPDLLHTITN</sequence>
<dbReference type="OrthoDB" id="852247at2759"/>
<reference evidence="1" key="1">
    <citation type="submission" date="2021-03" db="EMBL/GenBank/DDBJ databases">
        <authorList>
            <person name="Li Z."/>
            <person name="Yang C."/>
        </authorList>
    </citation>
    <scope>NUCLEOTIDE SEQUENCE</scope>
    <source>
        <strain evidence="1">Dzin_1.0</strain>
        <tissue evidence="1">Leaf</tissue>
    </source>
</reference>
<reference evidence="1" key="2">
    <citation type="journal article" date="2022" name="Hortic Res">
        <title>The genome of Dioscorea zingiberensis sheds light on the biosynthesis, origin and evolution of the medicinally important diosgenin saponins.</title>
        <authorList>
            <person name="Li Y."/>
            <person name="Tan C."/>
            <person name="Li Z."/>
            <person name="Guo J."/>
            <person name="Li S."/>
            <person name="Chen X."/>
            <person name="Wang C."/>
            <person name="Dai X."/>
            <person name="Yang H."/>
            <person name="Song W."/>
            <person name="Hou L."/>
            <person name="Xu J."/>
            <person name="Tong Z."/>
            <person name="Xu A."/>
            <person name="Yuan X."/>
            <person name="Wang W."/>
            <person name="Yang Q."/>
            <person name="Chen L."/>
            <person name="Sun Z."/>
            <person name="Wang K."/>
            <person name="Pan B."/>
            <person name="Chen J."/>
            <person name="Bao Y."/>
            <person name="Liu F."/>
            <person name="Qi X."/>
            <person name="Gang D.R."/>
            <person name="Wen J."/>
            <person name="Li J."/>
        </authorList>
    </citation>
    <scope>NUCLEOTIDE SEQUENCE</scope>
    <source>
        <strain evidence="1">Dzin_1.0</strain>
    </source>
</reference>
<dbReference type="Proteomes" id="UP001085076">
    <property type="component" value="Miscellaneous, Linkage group lg06"/>
</dbReference>
<keyword evidence="2" id="KW-1185">Reference proteome</keyword>
<dbReference type="EMBL" id="JAGGNH010000006">
    <property type="protein sequence ID" value="KAJ0969173.1"/>
    <property type="molecule type" value="Genomic_DNA"/>
</dbReference>
<accession>A0A9D5CAF8</accession>
<evidence type="ECO:0000313" key="1">
    <source>
        <dbReference type="EMBL" id="KAJ0969173.1"/>
    </source>
</evidence>
<gene>
    <name evidence="1" type="ORF">J5N97_022050</name>
</gene>
<protein>
    <submittedName>
        <fullName evidence="1">Uncharacterized protein</fullName>
    </submittedName>
</protein>
<name>A0A9D5CAF8_9LILI</name>